<evidence type="ECO:0000256" key="1">
    <source>
        <dbReference type="ARBA" id="ARBA00010466"/>
    </source>
</evidence>
<dbReference type="Proteomes" id="UP000051697">
    <property type="component" value="Unassembled WGS sequence"/>
</dbReference>
<feature type="domain" description="HTH crp-type" evidence="5">
    <location>
        <begin position="1"/>
        <end position="60"/>
    </location>
</feature>
<evidence type="ECO:0000313" key="7">
    <source>
        <dbReference type="Proteomes" id="UP000051697"/>
    </source>
</evidence>
<keyword evidence="4" id="KW-0804">Transcription</keyword>
<keyword evidence="2" id="KW-0805">Transcription regulation</keyword>
<dbReference type="GO" id="GO:0016829">
    <property type="term" value="F:lyase activity"/>
    <property type="evidence" value="ECO:0007669"/>
    <property type="project" value="UniProtKB-KW"/>
</dbReference>
<sequence>MDTDKDKMQQDIMVARMYYEQELSQNQIADQLGISRPTVSRLLQAAKKNGLVRIQIMDPVQSSETLATRLKDRYQLKEAYVVPVQTVSAGSSLDAIGQYAANYLSELIGDHDTIGIGWGKTIHSIANHLNLNEEVSDVSVVQLKGSVSYSKQHTYAFESINAFAAAFHTVPQYLPLPVIFDQKMTKDLVEKERHIQHLIQLGKQANVAVFTVGTVRDSALVLNLNYFSEEEISYLQEHAVGDIFSRFIDENGQVVCDEINQRTIGIDLPDLRTKDHSIMVVTGDAKAAAIDGALNGHYANTLIIDQHTAQTLINYRD</sequence>
<dbReference type="InterPro" id="IPR036390">
    <property type="entry name" value="WH_DNA-bd_sf"/>
</dbReference>
<dbReference type="PANTHER" id="PTHR34294">
    <property type="entry name" value="TRANSCRIPTIONAL REGULATOR-RELATED"/>
    <property type="match status" value="1"/>
</dbReference>
<dbReference type="InterPro" id="IPR051054">
    <property type="entry name" value="SorC_transcr_regulators"/>
</dbReference>
<dbReference type="KEGG" id="lol:LACOL_1573"/>
<dbReference type="GO" id="GO:0030246">
    <property type="term" value="F:carbohydrate binding"/>
    <property type="evidence" value="ECO:0007669"/>
    <property type="project" value="InterPro"/>
</dbReference>
<name>A0A0R1RX79_9LACO</name>
<dbReference type="Pfam" id="PF04198">
    <property type="entry name" value="Sugar-bind"/>
    <property type="match status" value="1"/>
</dbReference>
<dbReference type="InterPro" id="IPR007324">
    <property type="entry name" value="Sugar-bd_dom_put"/>
</dbReference>
<keyword evidence="6" id="KW-0456">Lyase</keyword>
<dbReference type="InterPro" id="IPR012318">
    <property type="entry name" value="HTH_CRP"/>
</dbReference>
<dbReference type="AlphaFoldDB" id="A0A0R1RX79"/>
<gene>
    <name evidence="6" type="ORF">FC70_GL000092</name>
</gene>
<dbReference type="PROSITE" id="PS51063">
    <property type="entry name" value="HTH_CRP_2"/>
    <property type="match status" value="1"/>
</dbReference>
<evidence type="ECO:0000259" key="5">
    <source>
        <dbReference type="PROSITE" id="PS51063"/>
    </source>
</evidence>
<evidence type="ECO:0000313" key="6">
    <source>
        <dbReference type="EMBL" id="KRL58019.1"/>
    </source>
</evidence>
<reference evidence="6 7" key="1">
    <citation type="journal article" date="2015" name="Genome Announc.">
        <title>Expanding the biotechnology potential of lactobacilli through comparative genomics of 213 strains and associated genera.</title>
        <authorList>
            <person name="Sun Z."/>
            <person name="Harris H.M."/>
            <person name="McCann A."/>
            <person name="Guo C."/>
            <person name="Argimon S."/>
            <person name="Zhang W."/>
            <person name="Yang X."/>
            <person name="Jeffery I.B."/>
            <person name="Cooney J.C."/>
            <person name="Kagawa T.F."/>
            <person name="Liu W."/>
            <person name="Song Y."/>
            <person name="Salvetti E."/>
            <person name="Wrobel A."/>
            <person name="Rasinkangas P."/>
            <person name="Parkhill J."/>
            <person name="Rea M.C."/>
            <person name="O'Sullivan O."/>
            <person name="Ritari J."/>
            <person name="Douillard F.P."/>
            <person name="Paul Ross R."/>
            <person name="Yang R."/>
            <person name="Briner A.E."/>
            <person name="Felis G.E."/>
            <person name="de Vos W.M."/>
            <person name="Barrangou R."/>
            <person name="Klaenhammer T.R."/>
            <person name="Caufield P.W."/>
            <person name="Cui Y."/>
            <person name="Zhang H."/>
            <person name="O'Toole P.W."/>
        </authorList>
    </citation>
    <scope>NUCLEOTIDE SEQUENCE [LARGE SCALE GENOMIC DNA]</scope>
    <source>
        <strain evidence="6 7">DSM 15707</strain>
    </source>
</reference>
<organism evidence="6 7">
    <name type="scientific">Paucilactobacillus oligofermentans DSM 15707 = LMG 22743</name>
    <dbReference type="NCBI Taxonomy" id="1423778"/>
    <lineage>
        <taxon>Bacteria</taxon>
        <taxon>Bacillati</taxon>
        <taxon>Bacillota</taxon>
        <taxon>Bacilli</taxon>
        <taxon>Lactobacillales</taxon>
        <taxon>Lactobacillaceae</taxon>
        <taxon>Paucilactobacillus</taxon>
    </lineage>
</organism>
<evidence type="ECO:0000256" key="3">
    <source>
        <dbReference type="ARBA" id="ARBA00023125"/>
    </source>
</evidence>
<dbReference type="GO" id="GO:0003677">
    <property type="term" value="F:DNA binding"/>
    <property type="evidence" value="ECO:0007669"/>
    <property type="project" value="UniProtKB-KW"/>
</dbReference>
<accession>A0A0R1RX79</accession>
<evidence type="ECO:0000256" key="4">
    <source>
        <dbReference type="ARBA" id="ARBA00023163"/>
    </source>
</evidence>
<comment type="similarity">
    <text evidence="1">Belongs to the SorC transcriptional regulatory family.</text>
</comment>
<dbReference type="SUPFAM" id="SSF46785">
    <property type="entry name" value="Winged helix' DNA-binding domain"/>
    <property type="match status" value="1"/>
</dbReference>
<keyword evidence="3" id="KW-0238">DNA-binding</keyword>
<comment type="caution">
    <text evidence="6">The sequence shown here is derived from an EMBL/GenBank/DDBJ whole genome shotgun (WGS) entry which is preliminary data.</text>
</comment>
<dbReference type="RefSeq" id="WP_057889057.1">
    <property type="nucleotide sequence ID" value="NZ_AZFE01000002.1"/>
</dbReference>
<dbReference type="InterPro" id="IPR037171">
    <property type="entry name" value="NagB/RpiA_transferase-like"/>
</dbReference>
<dbReference type="Gene3D" id="1.10.10.60">
    <property type="entry name" value="Homeodomain-like"/>
    <property type="match status" value="1"/>
</dbReference>
<dbReference type="EMBL" id="AZFE01000002">
    <property type="protein sequence ID" value="KRL58019.1"/>
    <property type="molecule type" value="Genomic_DNA"/>
</dbReference>
<protein>
    <submittedName>
        <fullName evidence="6">Citrate lyase regulator</fullName>
    </submittedName>
</protein>
<dbReference type="STRING" id="1423778.FC70_GL000092"/>
<dbReference type="SUPFAM" id="SSF100950">
    <property type="entry name" value="NagB/RpiA/CoA transferase-like"/>
    <property type="match status" value="1"/>
</dbReference>
<dbReference type="Gene3D" id="3.40.50.1360">
    <property type="match status" value="1"/>
</dbReference>
<keyword evidence="7" id="KW-1185">Reference proteome</keyword>
<dbReference type="PATRIC" id="fig|1423778.4.peg.107"/>
<proteinExistence type="inferred from homology"/>
<dbReference type="Pfam" id="PF13545">
    <property type="entry name" value="HTH_Crp_2"/>
    <property type="match status" value="1"/>
</dbReference>
<dbReference type="GO" id="GO:0006355">
    <property type="term" value="P:regulation of DNA-templated transcription"/>
    <property type="evidence" value="ECO:0007669"/>
    <property type="project" value="InterPro"/>
</dbReference>
<dbReference type="PANTHER" id="PTHR34294:SF1">
    <property type="entry name" value="TRANSCRIPTIONAL REGULATOR LSRR"/>
    <property type="match status" value="1"/>
</dbReference>
<evidence type="ECO:0000256" key="2">
    <source>
        <dbReference type="ARBA" id="ARBA00023015"/>
    </source>
</evidence>